<dbReference type="EMBL" id="UGLH01000004">
    <property type="protein sequence ID" value="STT72808.1"/>
    <property type="molecule type" value="Genomic_DNA"/>
</dbReference>
<organism evidence="8 9">
    <name type="scientific">Klebsiella pneumoniae</name>
    <dbReference type="NCBI Taxonomy" id="573"/>
    <lineage>
        <taxon>Bacteria</taxon>
        <taxon>Pseudomonadati</taxon>
        <taxon>Pseudomonadota</taxon>
        <taxon>Gammaproteobacteria</taxon>
        <taxon>Enterobacterales</taxon>
        <taxon>Enterobacteriaceae</taxon>
        <taxon>Klebsiella/Raoultella group</taxon>
        <taxon>Klebsiella</taxon>
        <taxon>Klebsiella pneumoniae complex</taxon>
    </lineage>
</organism>
<reference evidence="8 9" key="1">
    <citation type="submission" date="2018-06" db="EMBL/GenBank/DDBJ databases">
        <authorList>
            <consortium name="Pathogen Informatics"/>
            <person name="Doyle S."/>
        </authorList>
    </citation>
    <scope>NUCLEOTIDE SEQUENCE [LARGE SCALE GENOMIC DNA]</scope>
    <source>
        <strain evidence="8 9">NCTC5047</strain>
    </source>
</reference>
<feature type="domain" description="FAD-binding FR-type" evidence="7">
    <location>
        <begin position="2"/>
        <end position="115"/>
    </location>
</feature>
<gene>
    <name evidence="8" type="primary">ophA1_1</name>
    <name evidence="8" type="ORF">NCTC5047_00492</name>
</gene>
<dbReference type="PANTHER" id="PTHR47354:SF1">
    <property type="entry name" value="CARNITINE MONOOXYGENASE REDUCTASE SUBUNIT"/>
    <property type="match status" value="1"/>
</dbReference>
<evidence type="ECO:0000313" key="9">
    <source>
        <dbReference type="Proteomes" id="UP000254340"/>
    </source>
</evidence>
<proteinExistence type="predicted"/>
<name>A0A377X8S6_KLEPN</name>
<evidence type="ECO:0000259" key="7">
    <source>
        <dbReference type="PROSITE" id="PS51384"/>
    </source>
</evidence>
<keyword evidence="2" id="KW-0001">2Fe-2S</keyword>
<sequence>MRDILPVVVDGLWRQGAKNLAVSLVSAEGQPLPAWTPGAHIDLHLPCGLIRQYSLTGSPAEQDRYLLCIARESQSRGGSRYIHDTLRPGQPIDDLCPAQPLSAARGRPCGASRRRDRHYAAAGDGPRPGGVRRQLYAALLR</sequence>
<dbReference type="SUPFAM" id="SSF63380">
    <property type="entry name" value="Riboflavin synthase domain-like"/>
    <property type="match status" value="1"/>
</dbReference>
<keyword evidence="1" id="KW-0285">Flavoprotein</keyword>
<keyword evidence="4" id="KW-0408">Iron</keyword>
<keyword evidence="5" id="KW-0411">Iron-sulfur</keyword>
<dbReference type="PANTHER" id="PTHR47354">
    <property type="entry name" value="NADH OXIDOREDUCTASE HCR"/>
    <property type="match status" value="1"/>
</dbReference>
<evidence type="ECO:0000256" key="3">
    <source>
        <dbReference type="ARBA" id="ARBA00022723"/>
    </source>
</evidence>
<dbReference type="PRINTS" id="PR00409">
    <property type="entry name" value="PHDIOXRDTASE"/>
</dbReference>
<dbReference type="PROSITE" id="PS51384">
    <property type="entry name" value="FAD_FR"/>
    <property type="match status" value="1"/>
</dbReference>
<dbReference type="Proteomes" id="UP000254340">
    <property type="component" value="Unassembled WGS sequence"/>
</dbReference>
<evidence type="ECO:0000256" key="5">
    <source>
        <dbReference type="ARBA" id="ARBA00023014"/>
    </source>
</evidence>
<evidence type="ECO:0000256" key="6">
    <source>
        <dbReference type="SAM" id="MobiDB-lite"/>
    </source>
</evidence>
<dbReference type="EC" id="1.-.-.-" evidence="8"/>
<dbReference type="InterPro" id="IPR017938">
    <property type="entry name" value="Riboflavin_synthase-like_b-brl"/>
</dbReference>
<evidence type="ECO:0000313" key="8">
    <source>
        <dbReference type="EMBL" id="STT72808.1"/>
    </source>
</evidence>
<evidence type="ECO:0000256" key="4">
    <source>
        <dbReference type="ARBA" id="ARBA00023004"/>
    </source>
</evidence>
<evidence type="ECO:0000256" key="1">
    <source>
        <dbReference type="ARBA" id="ARBA00022630"/>
    </source>
</evidence>
<dbReference type="Gene3D" id="2.40.30.10">
    <property type="entry name" value="Translation factors"/>
    <property type="match status" value="1"/>
</dbReference>
<feature type="region of interest" description="Disordered" evidence="6">
    <location>
        <begin position="103"/>
        <end position="127"/>
    </location>
</feature>
<dbReference type="GO" id="GO:0016491">
    <property type="term" value="F:oxidoreductase activity"/>
    <property type="evidence" value="ECO:0007669"/>
    <property type="project" value="UniProtKB-KW"/>
</dbReference>
<dbReference type="GO" id="GO:0046872">
    <property type="term" value="F:metal ion binding"/>
    <property type="evidence" value="ECO:0007669"/>
    <property type="project" value="UniProtKB-KW"/>
</dbReference>
<dbReference type="GO" id="GO:0051537">
    <property type="term" value="F:2 iron, 2 sulfur cluster binding"/>
    <property type="evidence" value="ECO:0007669"/>
    <property type="project" value="UniProtKB-KW"/>
</dbReference>
<accession>A0A377X8S6</accession>
<dbReference type="InterPro" id="IPR017927">
    <property type="entry name" value="FAD-bd_FR_type"/>
</dbReference>
<keyword evidence="3" id="KW-0479">Metal-binding</keyword>
<keyword evidence="8" id="KW-0560">Oxidoreductase</keyword>
<dbReference type="InterPro" id="IPR050415">
    <property type="entry name" value="MRET"/>
</dbReference>
<evidence type="ECO:0000256" key="2">
    <source>
        <dbReference type="ARBA" id="ARBA00022714"/>
    </source>
</evidence>
<protein>
    <submittedName>
        <fullName evidence="8">Flavodoxin reductases (Ferredoxin-NADPH reductases) family 1</fullName>
        <ecNumber evidence="8">1.-.-.-</ecNumber>
    </submittedName>
</protein>
<dbReference type="AlphaFoldDB" id="A0A377X8S6"/>